<dbReference type="Proteomes" id="UP001642484">
    <property type="component" value="Unassembled WGS sequence"/>
</dbReference>
<feature type="region of interest" description="Disordered" evidence="1">
    <location>
        <begin position="117"/>
        <end position="160"/>
    </location>
</feature>
<evidence type="ECO:0000313" key="2">
    <source>
        <dbReference type="EMBL" id="CAK9029498.1"/>
    </source>
</evidence>
<evidence type="ECO:0000256" key="1">
    <source>
        <dbReference type="SAM" id="MobiDB-lite"/>
    </source>
</evidence>
<evidence type="ECO:0000313" key="3">
    <source>
        <dbReference type="Proteomes" id="UP001642484"/>
    </source>
</evidence>
<accession>A0ABP0KS19</accession>
<keyword evidence="3" id="KW-1185">Reference proteome</keyword>
<protein>
    <submittedName>
        <fullName evidence="2">Uncharacterized protein</fullName>
    </submittedName>
</protein>
<name>A0ABP0KS19_9DINO</name>
<comment type="caution">
    <text evidence="2">The sequence shown here is derived from an EMBL/GenBank/DDBJ whole genome shotgun (WGS) entry which is preliminary data.</text>
</comment>
<organism evidence="2 3">
    <name type="scientific">Durusdinium trenchii</name>
    <dbReference type="NCBI Taxonomy" id="1381693"/>
    <lineage>
        <taxon>Eukaryota</taxon>
        <taxon>Sar</taxon>
        <taxon>Alveolata</taxon>
        <taxon>Dinophyceae</taxon>
        <taxon>Suessiales</taxon>
        <taxon>Symbiodiniaceae</taxon>
        <taxon>Durusdinium</taxon>
    </lineage>
</organism>
<proteinExistence type="predicted"/>
<sequence length="176" mass="20097">MIRFTMFTSASCVLAILWFVQVQTIRSTHWVRSLSPWWPQPWTPASDGWRGEVPSLLLRPLWRLAASKRIWHQWIEQVPKVPVREEGLGLPKDLTEPSLAKEEARLPALVLQAPSSAVAREDPEEALVKGEAAPKAVAREEVQNQGKKASKKHKLQDWSRQSLAMLQEMGWSRPKH</sequence>
<gene>
    <name evidence="2" type="ORF">CCMP2556_LOCUS17510</name>
</gene>
<dbReference type="EMBL" id="CAXAMN010009668">
    <property type="protein sequence ID" value="CAK9029498.1"/>
    <property type="molecule type" value="Genomic_DNA"/>
</dbReference>
<reference evidence="2 3" key="1">
    <citation type="submission" date="2024-02" db="EMBL/GenBank/DDBJ databases">
        <authorList>
            <person name="Chen Y."/>
            <person name="Shah S."/>
            <person name="Dougan E. K."/>
            <person name="Thang M."/>
            <person name="Chan C."/>
        </authorList>
    </citation>
    <scope>NUCLEOTIDE SEQUENCE [LARGE SCALE GENOMIC DNA]</scope>
</reference>